<name>A0A1F7VFX6_9BACT</name>
<evidence type="ECO:0000313" key="1">
    <source>
        <dbReference type="EMBL" id="OGL89406.1"/>
    </source>
</evidence>
<protein>
    <recommendedName>
        <fullName evidence="3">Bacterial type II secretion system protein E domain-containing protein</fullName>
    </recommendedName>
</protein>
<dbReference type="Gene3D" id="3.40.50.300">
    <property type="entry name" value="P-loop containing nucleotide triphosphate hydrolases"/>
    <property type="match status" value="1"/>
</dbReference>
<comment type="caution">
    <text evidence="1">The sequence shown here is derived from an EMBL/GenBank/DDBJ whole genome shotgun (WGS) entry which is preliminary data.</text>
</comment>
<proteinExistence type="predicted"/>
<organism evidence="1 2">
    <name type="scientific">Candidatus Uhrbacteria bacterium RIFCSPLOWO2_02_FULL_51_9</name>
    <dbReference type="NCBI Taxonomy" id="1802410"/>
    <lineage>
        <taxon>Bacteria</taxon>
        <taxon>Candidatus Uhriibacteriota</taxon>
    </lineage>
</organism>
<sequence length="178" mass="19339">MTLPDAPDELPEIWNAITQAAIAGSVIVVGIPGKNTASLVRELHAHTPAFLWNPLFKLSVVHAPFRSACPSCAIPMPLHPDVLEQFSRDTDPALLRGLKSAHAPGCETCNFHGHGPTLSAVELCMPDHLPDDLYAPDFENTARSRGLHTIIDDLVSRAVAIPVPLTHAAQLWNDRQRD</sequence>
<accession>A0A1F7VFX6</accession>
<dbReference type="AlphaFoldDB" id="A0A1F7VFX6"/>
<dbReference type="InterPro" id="IPR027417">
    <property type="entry name" value="P-loop_NTPase"/>
</dbReference>
<evidence type="ECO:0008006" key="3">
    <source>
        <dbReference type="Google" id="ProtNLM"/>
    </source>
</evidence>
<gene>
    <name evidence="1" type="ORF">A3H75_03100</name>
</gene>
<reference evidence="1 2" key="1">
    <citation type="journal article" date="2016" name="Nat. Commun.">
        <title>Thousands of microbial genomes shed light on interconnected biogeochemical processes in an aquifer system.</title>
        <authorList>
            <person name="Anantharaman K."/>
            <person name="Brown C.T."/>
            <person name="Hug L.A."/>
            <person name="Sharon I."/>
            <person name="Castelle C.J."/>
            <person name="Probst A.J."/>
            <person name="Thomas B.C."/>
            <person name="Singh A."/>
            <person name="Wilkins M.J."/>
            <person name="Karaoz U."/>
            <person name="Brodie E.L."/>
            <person name="Williams K.H."/>
            <person name="Hubbard S.S."/>
            <person name="Banfield J.F."/>
        </authorList>
    </citation>
    <scope>NUCLEOTIDE SEQUENCE [LARGE SCALE GENOMIC DNA]</scope>
</reference>
<dbReference type="EMBL" id="MGES01000004">
    <property type="protein sequence ID" value="OGL89406.1"/>
    <property type="molecule type" value="Genomic_DNA"/>
</dbReference>
<evidence type="ECO:0000313" key="2">
    <source>
        <dbReference type="Proteomes" id="UP000176678"/>
    </source>
</evidence>
<dbReference type="Proteomes" id="UP000176678">
    <property type="component" value="Unassembled WGS sequence"/>
</dbReference>